<dbReference type="InterPro" id="IPR017853">
    <property type="entry name" value="GH"/>
</dbReference>
<feature type="domain" description="Glycoside hydrolase family 31 TIM barrel" evidence="4">
    <location>
        <begin position="285"/>
        <end position="604"/>
    </location>
</feature>
<evidence type="ECO:0000259" key="4">
    <source>
        <dbReference type="Pfam" id="PF01055"/>
    </source>
</evidence>
<feature type="transmembrane region" description="Helical" evidence="3">
    <location>
        <begin position="38"/>
        <end position="57"/>
    </location>
</feature>
<dbReference type="Proteomes" id="UP001597100">
    <property type="component" value="Unassembled WGS sequence"/>
</dbReference>
<dbReference type="Gene3D" id="2.60.40.1760">
    <property type="entry name" value="glycosyl hydrolase (family 31)"/>
    <property type="match status" value="1"/>
</dbReference>
<dbReference type="Pfam" id="PF17137">
    <property type="entry name" value="DUF5110"/>
    <property type="match status" value="1"/>
</dbReference>
<evidence type="ECO:0000313" key="9">
    <source>
        <dbReference type="Proteomes" id="UP001597100"/>
    </source>
</evidence>
<evidence type="ECO:0000259" key="6">
    <source>
        <dbReference type="Pfam" id="PF17137"/>
    </source>
</evidence>
<dbReference type="CDD" id="cd06598">
    <property type="entry name" value="GH31_transferase_CtsZ"/>
    <property type="match status" value="1"/>
</dbReference>
<feature type="domain" description="Glycoside hydrolase family 31 N-terminal" evidence="5">
    <location>
        <begin position="87"/>
        <end position="236"/>
    </location>
</feature>
<dbReference type="PANTHER" id="PTHR22762">
    <property type="entry name" value="ALPHA-GLUCOSIDASE"/>
    <property type="match status" value="1"/>
</dbReference>
<keyword evidence="2" id="KW-0378">Hydrolase</keyword>
<feature type="domain" description="DUF5110" evidence="6">
    <location>
        <begin position="718"/>
        <end position="789"/>
    </location>
</feature>
<dbReference type="Gene3D" id="2.60.40.1180">
    <property type="entry name" value="Golgi alpha-mannosidase II"/>
    <property type="match status" value="2"/>
</dbReference>
<dbReference type="Pfam" id="PF21365">
    <property type="entry name" value="Glyco_hydro_31_3rd"/>
    <property type="match status" value="1"/>
</dbReference>
<dbReference type="SUPFAM" id="SSF51445">
    <property type="entry name" value="(Trans)glycosidases"/>
    <property type="match status" value="1"/>
</dbReference>
<evidence type="ECO:0000259" key="7">
    <source>
        <dbReference type="Pfam" id="PF21365"/>
    </source>
</evidence>
<gene>
    <name evidence="8" type="ORF">ACFQ1G_03320</name>
</gene>
<evidence type="ECO:0000313" key="8">
    <source>
        <dbReference type="EMBL" id="MFD0975813.1"/>
    </source>
</evidence>
<evidence type="ECO:0000259" key="5">
    <source>
        <dbReference type="Pfam" id="PF13802"/>
    </source>
</evidence>
<reference evidence="9" key="1">
    <citation type="journal article" date="2019" name="Int. J. Syst. Evol. Microbiol.">
        <title>The Global Catalogue of Microorganisms (GCM) 10K type strain sequencing project: providing services to taxonomists for standard genome sequencing and annotation.</title>
        <authorList>
            <consortium name="The Broad Institute Genomics Platform"/>
            <consortium name="The Broad Institute Genome Sequencing Center for Infectious Disease"/>
            <person name="Wu L."/>
            <person name="Ma J."/>
        </authorList>
    </citation>
    <scope>NUCLEOTIDE SEQUENCE [LARGE SCALE GENOMIC DNA]</scope>
    <source>
        <strain evidence="9">CCUG 60898</strain>
    </source>
</reference>
<keyword evidence="3" id="KW-0812">Transmembrane</keyword>
<evidence type="ECO:0000256" key="1">
    <source>
        <dbReference type="ARBA" id="ARBA00007806"/>
    </source>
</evidence>
<sequence>MRKLTGKIHWNLAGKEPLFILPNSIKFREVRIYTLQKCRLKIAFLSSLFFISIAVFGQNPDRNFLSAEQLGNSVVVKTQDGNYIFRPYTPEIMETSFIPEGEDFSDESHAVVLEPLNVRFDVEETSENIIIDTDGVDVVISKMPFQVTYFFNDEKLISEKMGYSKGETHEKIDFNLTEYEVLMGGGARALGMDRRGNRLELYNRAHYGYGTKSELLNYTLPVVMSSEKYAIHFDNAPIGFLDLDSQHNNTLTYETISGRKTYQVIAGNSWEDLVSNYTLLTGRQPMPPRWALGNFSSRFGYHSQKEVLETIQKFKNEEIPVDAVILDLYWFGHEMLGTMGNLAFVKDSFPQPEKMINELSEKGVKTILVTEPFILTTSNRWEEAVANNVLAKDTLGKPYTFDFYFGNTGLIDIFEPNAKDWFWNIYKTLAAKGVAGWWGDLGEPEVHPEALQHVTGSANEMHNIYGHYWAKMIRDGYKKDFPEIRPFILMRAGAAGSQRFGLIPWSGDVSRGWEGLKPQPEISLQMGLQGLAYMHSDLGGFAGANLDDELYARWLQYGVFQPVYRPHAHEDVASEPVFRAEKPKQLAKKAIELRYRLLPYNYTLSFRNSVEGTPLMRPLFFEEPDNFRLYSVANEYLWGNDFLISPVVRPGISEKDIYFPNTSNWFDFYTGKKYSGGTTKTIQLKEEYIPTFVRGGAFIPMSSPIQDTEEFSAKKVEIHYFFDSEITSAEGTLYHDDGKTKDSYKNGDFELLNFRSKIEGKKQIFEIQKRPGSARETSEFKRTKFVIHNLISVPNKVEVNGKPEAVNYDGSTGELVFPVYLEKEKTTIIINL</sequence>
<comment type="caution">
    <text evidence="8">The sequence shown here is derived from an EMBL/GenBank/DDBJ whole genome shotgun (WGS) entry which is preliminary data.</text>
</comment>
<dbReference type="InterPro" id="IPR000322">
    <property type="entry name" value="Glyco_hydro_31_TIM"/>
</dbReference>
<dbReference type="InterPro" id="IPR048395">
    <property type="entry name" value="Glyco_hydro_31_C"/>
</dbReference>
<dbReference type="Gene3D" id="3.20.20.80">
    <property type="entry name" value="Glycosidases"/>
    <property type="match status" value="1"/>
</dbReference>
<dbReference type="SUPFAM" id="SSF51011">
    <property type="entry name" value="Glycosyl hydrolase domain"/>
    <property type="match status" value="1"/>
</dbReference>
<dbReference type="EMBL" id="JBHTJP010000032">
    <property type="protein sequence ID" value="MFD0975813.1"/>
    <property type="molecule type" value="Genomic_DNA"/>
</dbReference>
<dbReference type="RefSeq" id="WP_380736851.1">
    <property type="nucleotide sequence ID" value="NZ_JBHTJP010000032.1"/>
</dbReference>
<dbReference type="SUPFAM" id="SSF74650">
    <property type="entry name" value="Galactose mutarotase-like"/>
    <property type="match status" value="1"/>
</dbReference>
<evidence type="ECO:0000256" key="3">
    <source>
        <dbReference type="SAM" id="Phobius"/>
    </source>
</evidence>
<dbReference type="InterPro" id="IPR013780">
    <property type="entry name" value="Glyco_hydro_b"/>
</dbReference>
<feature type="domain" description="Glycosyl hydrolase family 31 C-terminal" evidence="7">
    <location>
        <begin position="612"/>
        <end position="699"/>
    </location>
</feature>
<protein>
    <submittedName>
        <fullName evidence="8">TIM-barrel domain-containing protein</fullName>
    </submittedName>
</protein>
<keyword evidence="3" id="KW-1133">Transmembrane helix</keyword>
<dbReference type="InterPro" id="IPR011013">
    <property type="entry name" value="Gal_mutarotase_sf_dom"/>
</dbReference>
<dbReference type="Pfam" id="PF01055">
    <property type="entry name" value="Glyco_hydro_31_2nd"/>
    <property type="match status" value="1"/>
</dbReference>
<keyword evidence="9" id="KW-1185">Reference proteome</keyword>
<dbReference type="InterPro" id="IPR033403">
    <property type="entry name" value="DUF5110"/>
</dbReference>
<dbReference type="InterPro" id="IPR025887">
    <property type="entry name" value="Glyco_hydro_31_N_dom"/>
</dbReference>
<dbReference type="CDD" id="cd14752">
    <property type="entry name" value="GH31_N"/>
    <property type="match status" value="1"/>
</dbReference>
<accession>A0ABW3IDZ5</accession>
<organism evidence="8 9">
    <name type="scientific">Salinimicrobium gaetbulicola</name>
    <dbReference type="NCBI Taxonomy" id="999702"/>
    <lineage>
        <taxon>Bacteria</taxon>
        <taxon>Pseudomonadati</taxon>
        <taxon>Bacteroidota</taxon>
        <taxon>Flavobacteriia</taxon>
        <taxon>Flavobacteriales</taxon>
        <taxon>Flavobacteriaceae</taxon>
        <taxon>Salinimicrobium</taxon>
    </lineage>
</organism>
<dbReference type="Pfam" id="PF13802">
    <property type="entry name" value="Gal_mutarotas_2"/>
    <property type="match status" value="1"/>
</dbReference>
<comment type="similarity">
    <text evidence="1 2">Belongs to the glycosyl hydrolase 31 family.</text>
</comment>
<dbReference type="PANTHER" id="PTHR22762:SF120">
    <property type="entry name" value="HETEROGLYCAN GLUCOSIDASE 1"/>
    <property type="match status" value="1"/>
</dbReference>
<keyword evidence="2" id="KW-0326">Glycosidase</keyword>
<evidence type="ECO:0000256" key="2">
    <source>
        <dbReference type="RuleBase" id="RU361185"/>
    </source>
</evidence>
<proteinExistence type="inferred from homology"/>
<name>A0ABW3IDZ5_9FLAO</name>
<keyword evidence="3" id="KW-0472">Membrane</keyword>